<dbReference type="GO" id="GO:0003677">
    <property type="term" value="F:DNA binding"/>
    <property type="evidence" value="ECO:0007669"/>
    <property type="project" value="UniProtKB-KW"/>
</dbReference>
<dbReference type="PANTHER" id="PTHR12802">
    <property type="entry name" value="SWI/SNF COMPLEX-RELATED"/>
    <property type="match status" value="1"/>
</dbReference>
<feature type="compositionally biased region" description="Basic and acidic residues" evidence="5">
    <location>
        <begin position="134"/>
        <end position="148"/>
    </location>
</feature>
<dbReference type="Gene3D" id="1.10.10.60">
    <property type="entry name" value="Homeodomain-like"/>
    <property type="match status" value="1"/>
</dbReference>
<dbReference type="CDD" id="cd00167">
    <property type="entry name" value="SANT"/>
    <property type="match status" value="1"/>
</dbReference>
<dbReference type="PROSITE" id="PS50090">
    <property type="entry name" value="MYB_LIKE"/>
    <property type="match status" value="1"/>
</dbReference>
<dbReference type="EMBL" id="CAMPGE010003579">
    <property type="protein sequence ID" value="CAI2362416.1"/>
    <property type="molecule type" value="Genomic_DNA"/>
</dbReference>
<dbReference type="PROSITE" id="PS51293">
    <property type="entry name" value="SANT"/>
    <property type="match status" value="1"/>
</dbReference>
<feature type="domain" description="Myb-like" evidence="6">
    <location>
        <begin position="10"/>
        <end position="60"/>
    </location>
</feature>
<keyword evidence="1" id="KW-0805">Transcription regulation</keyword>
<dbReference type="PROSITE" id="PS51294">
    <property type="entry name" value="HTH_MYB"/>
    <property type="match status" value="1"/>
</dbReference>
<feature type="compositionally biased region" description="Polar residues" evidence="5">
    <location>
        <begin position="113"/>
        <end position="127"/>
    </location>
</feature>
<evidence type="ECO:0000256" key="2">
    <source>
        <dbReference type="ARBA" id="ARBA00023125"/>
    </source>
</evidence>
<evidence type="ECO:0000256" key="4">
    <source>
        <dbReference type="ARBA" id="ARBA00023242"/>
    </source>
</evidence>
<dbReference type="AlphaFoldDB" id="A0AAD1X995"/>
<evidence type="ECO:0000256" key="3">
    <source>
        <dbReference type="ARBA" id="ARBA00023163"/>
    </source>
</evidence>
<evidence type="ECO:0000313" key="10">
    <source>
        <dbReference type="Proteomes" id="UP001295684"/>
    </source>
</evidence>
<dbReference type="InterPro" id="IPR006447">
    <property type="entry name" value="Myb_dom_plants"/>
</dbReference>
<keyword evidence="3" id="KW-0804">Transcription</keyword>
<evidence type="ECO:0000259" key="6">
    <source>
        <dbReference type="PROSITE" id="PS50090"/>
    </source>
</evidence>
<dbReference type="InterPro" id="IPR017930">
    <property type="entry name" value="Myb_dom"/>
</dbReference>
<reference evidence="9" key="1">
    <citation type="submission" date="2023-07" db="EMBL/GenBank/DDBJ databases">
        <authorList>
            <consortium name="AG Swart"/>
            <person name="Singh M."/>
            <person name="Singh A."/>
            <person name="Seah K."/>
            <person name="Emmerich C."/>
        </authorList>
    </citation>
    <scope>NUCLEOTIDE SEQUENCE</scope>
    <source>
        <strain evidence="9">DP1</strain>
    </source>
</reference>
<dbReference type="Pfam" id="PF00249">
    <property type="entry name" value="Myb_DNA-binding"/>
    <property type="match status" value="1"/>
</dbReference>
<gene>
    <name evidence="9" type="ORF">ECRASSUSDP1_LOCUS3739</name>
</gene>
<evidence type="ECO:0000313" key="9">
    <source>
        <dbReference type="EMBL" id="CAI2362416.1"/>
    </source>
</evidence>
<organism evidence="9 10">
    <name type="scientific">Euplotes crassus</name>
    <dbReference type="NCBI Taxonomy" id="5936"/>
    <lineage>
        <taxon>Eukaryota</taxon>
        <taxon>Sar</taxon>
        <taxon>Alveolata</taxon>
        <taxon>Ciliophora</taxon>
        <taxon>Intramacronucleata</taxon>
        <taxon>Spirotrichea</taxon>
        <taxon>Hypotrichia</taxon>
        <taxon>Euplotida</taxon>
        <taxon>Euplotidae</taxon>
        <taxon>Moneuplotes</taxon>
    </lineage>
</organism>
<protein>
    <submittedName>
        <fullName evidence="9">Uncharacterized protein</fullName>
    </submittedName>
</protein>
<dbReference type="InterPro" id="IPR017884">
    <property type="entry name" value="SANT_dom"/>
</dbReference>
<evidence type="ECO:0000259" key="7">
    <source>
        <dbReference type="PROSITE" id="PS51293"/>
    </source>
</evidence>
<sequence>MEENKQPKDKDKKMTGRWSKEEHQIFVECVKMYGKDWTKLDTCVPTRAGSQVRSHAQNYFDKIKEEFNVRDPANFVMNGFRKKRELKNHIDYSEPQSSIQEDKELFEIVSNPSLDNSSQYKQDSFKNQNRKRMRNEVSPKNDDKERSHSSSRYYKGQIENHKQKPNLSSTYLCLDGGKVILKANEIETIVPCDIQSTYLPCGSEIATLCPTQNVEISILPITKMDSIMKYEPNIKQFSKIDYCQRPLEISSNLPPQNALVKSLLEALSPIYCLREFKINCLGLSQSLESSQYNSFATQTRNNWNSKAFESFYNKY</sequence>
<dbReference type="NCBIfam" id="TIGR01557">
    <property type="entry name" value="myb_SHAQKYF"/>
    <property type="match status" value="1"/>
</dbReference>
<accession>A0AAD1X995</accession>
<evidence type="ECO:0000256" key="1">
    <source>
        <dbReference type="ARBA" id="ARBA00023015"/>
    </source>
</evidence>
<keyword evidence="4" id="KW-0539">Nucleus</keyword>
<dbReference type="SUPFAM" id="SSF46689">
    <property type="entry name" value="Homeodomain-like"/>
    <property type="match status" value="1"/>
</dbReference>
<feature type="domain" description="SANT" evidence="7">
    <location>
        <begin position="13"/>
        <end position="64"/>
    </location>
</feature>
<evidence type="ECO:0000259" key="8">
    <source>
        <dbReference type="PROSITE" id="PS51294"/>
    </source>
</evidence>
<dbReference type="Proteomes" id="UP001295684">
    <property type="component" value="Unassembled WGS sequence"/>
</dbReference>
<keyword evidence="10" id="KW-1185">Reference proteome</keyword>
<evidence type="ECO:0000256" key="5">
    <source>
        <dbReference type="SAM" id="MobiDB-lite"/>
    </source>
</evidence>
<dbReference type="InterPro" id="IPR009057">
    <property type="entry name" value="Homeodomain-like_sf"/>
</dbReference>
<dbReference type="InterPro" id="IPR001005">
    <property type="entry name" value="SANT/Myb"/>
</dbReference>
<feature type="region of interest" description="Disordered" evidence="5">
    <location>
        <begin position="113"/>
        <end position="160"/>
    </location>
</feature>
<feature type="domain" description="HTH myb-type" evidence="8">
    <location>
        <begin position="10"/>
        <end position="64"/>
    </location>
</feature>
<dbReference type="SMART" id="SM00717">
    <property type="entry name" value="SANT"/>
    <property type="match status" value="1"/>
</dbReference>
<keyword evidence="2" id="KW-0238">DNA-binding</keyword>
<name>A0AAD1X995_EUPCR</name>
<proteinExistence type="predicted"/>
<comment type="caution">
    <text evidence="9">The sequence shown here is derived from an EMBL/GenBank/DDBJ whole genome shotgun (WGS) entry which is preliminary data.</text>
</comment>